<dbReference type="AlphaFoldDB" id="A0A377DYS8"/>
<accession>A0A377DYS8</accession>
<feature type="domain" description="2-oxoacid dehydrogenase acyltransferase catalytic" evidence="5">
    <location>
        <begin position="2"/>
        <end position="51"/>
    </location>
</feature>
<reference evidence="6 7" key="1">
    <citation type="submission" date="2018-06" db="EMBL/GenBank/DDBJ databases">
        <authorList>
            <consortium name="Pathogen Informatics"/>
            <person name="Doyle S."/>
        </authorList>
    </citation>
    <scope>NUCLEOTIDE SEQUENCE [LARGE SCALE GENOMIC DNA]</scope>
    <source>
        <strain evidence="6 7">NCTC8500</strain>
    </source>
</reference>
<dbReference type="GO" id="GO:0004742">
    <property type="term" value="F:dihydrolipoyllysine-residue acetyltransferase activity"/>
    <property type="evidence" value="ECO:0007669"/>
    <property type="project" value="UniProtKB-EC"/>
</dbReference>
<protein>
    <submittedName>
        <fullName evidence="6">Dihydrolipoamide acetyltransferase component (E2) of pyruvate dehydrogenase</fullName>
        <ecNumber evidence="6">2.3.1.12</ecNumber>
    </submittedName>
</protein>
<keyword evidence="2 6" id="KW-0808">Transferase</keyword>
<sequence length="76" mass="8507">MKITPVVFIMKAVAAALEQMPRFNSSLSEDGQRLTLKKYINIGVAVDTPNGSGCSGIQRRQQERHHRAVSRADDYF</sequence>
<dbReference type="InterPro" id="IPR001078">
    <property type="entry name" value="2-oxoacid_DH_actylTfrase"/>
</dbReference>
<evidence type="ECO:0000256" key="2">
    <source>
        <dbReference type="ARBA" id="ARBA00022679"/>
    </source>
</evidence>
<comment type="cofactor">
    <cofactor evidence="1">
        <name>(R)-lipoate</name>
        <dbReference type="ChEBI" id="CHEBI:83088"/>
    </cofactor>
</comment>
<dbReference type="Gene3D" id="3.30.559.10">
    <property type="entry name" value="Chloramphenicol acetyltransferase-like domain"/>
    <property type="match status" value="1"/>
</dbReference>
<gene>
    <name evidence="6" type="primary">aceF_2</name>
    <name evidence="6" type="ORF">NCTC8500_04614</name>
</gene>
<dbReference type="InterPro" id="IPR023213">
    <property type="entry name" value="CAT-like_dom_sf"/>
</dbReference>
<dbReference type="InterPro" id="IPR050743">
    <property type="entry name" value="2-oxoacid_DH_E2_comp"/>
</dbReference>
<evidence type="ECO:0000256" key="1">
    <source>
        <dbReference type="ARBA" id="ARBA00001938"/>
    </source>
</evidence>
<evidence type="ECO:0000256" key="4">
    <source>
        <dbReference type="SAM" id="MobiDB-lite"/>
    </source>
</evidence>
<dbReference type="Proteomes" id="UP000254429">
    <property type="component" value="Unassembled WGS sequence"/>
</dbReference>
<dbReference type="EMBL" id="UGFG01000001">
    <property type="protein sequence ID" value="STM40750.1"/>
    <property type="molecule type" value="Genomic_DNA"/>
</dbReference>
<dbReference type="EC" id="2.3.1.12" evidence="6"/>
<evidence type="ECO:0000313" key="7">
    <source>
        <dbReference type="Proteomes" id="UP000254429"/>
    </source>
</evidence>
<feature type="region of interest" description="Disordered" evidence="4">
    <location>
        <begin position="53"/>
        <end position="76"/>
    </location>
</feature>
<keyword evidence="3 6" id="KW-0012">Acyltransferase</keyword>
<name>A0A377DYS8_ECOLX</name>
<evidence type="ECO:0000256" key="3">
    <source>
        <dbReference type="ARBA" id="ARBA00023315"/>
    </source>
</evidence>
<organism evidence="6 7">
    <name type="scientific">Escherichia coli</name>
    <dbReference type="NCBI Taxonomy" id="562"/>
    <lineage>
        <taxon>Bacteria</taxon>
        <taxon>Pseudomonadati</taxon>
        <taxon>Pseudomonadota</taxon>
        <taxon>Gammaproteobacteria</taxon>
        <taxon>Enterobacterales</taxon>
        <taxon>Enterobacteriaceae</taxon>
        <taxon>Escherichia</taxon>
    </lineage>
</organism>
<dbReference type="PANTHER" id="PTHR43178">
    <property type="entry name" value="DIHYDROLIPOAMIDE ACETYLTRANSFERASE COMPONENT OF PYRUVATE DEHYDROGENASE COMPLEX"/>
    <property type="match status" value="1"/>
</dbReference>
<dbReference type="GO" id="GO:0005737">
    <property type="term" value="C:cytoplasm"/>
    <property type="evidence" value="ECO:0007669"/>
    <property type="project" value="TreeGrafter"/>
</dbReference>
<dbReference type="SUPFAM" id="SSF52777">
    <property type="entry name" value="CoA-dependent acyltransferases"/>
    <property type="match status" value="1"/>
</dbReference>
<dbReference type="Pfam" id="PF00198">
    <property type="entry name" value="2-oxoacid_dh"/>
    <property type="match status" value="1"/>
</dbReference>
<dbReference type="PANTHER" id="PTHR43178:SF2">
    <property type="entry name" value="DIHYDROLIPOYLLYSINE-RESIDUE ACETYLTRANSFERASE COMPONENT OF PYRUVATE DEHYDROGENASE COMPLEX"/>
    <property type="match status" value="1"/>
</dbReference>
<evidence type="ECO:0000259" key="5">
    <source>
        <dbReference type="Pfam" id="PF00198"/>
    </source>
</evidence>
<keyword evidence="6" id="KW-0670">Pyruvate</keyword>
<dbReference type="GO" id="GO:0006086">
    <property type="term" value="P:pyruvate decarboxylation to acetyl-CoA"/>
    <property type="evidence" value="ECO:0007669"/>
    <property type="project" value="TreeGrafter"/>
</dbReference>
<evidence type="ECO:0000313" key="6">
    <source>
        <dbReference type="EMBL" id="STM40750.1"/>
    </source>
</evidence>
<dbReference type="GO" id="GO:0031405">
    <property type="term" value="F:lipoic acid binding"/>
    <property type="evidence" value="ECO:0007669"/>
    <property type="project" value="TreeGrafter"/>
</dbReference>
<proteinExistence type="predicted"/>